<evidence type="ECO:0000256" key="11">
    <source>
        <dbReference type="ARBA" id="ARBA00048830"/>
    </source>
</evidence>
<dbReference type="Gene3D" id="1.10.1410.10">
    <property type="match status" value="1"/>
</dbReference>
<keyword evidence="8 12" id="KW-0067">ATP-binding</keyword>
<evidence type="ECO:0000256" key="7">
    <source>
        <dbReference type="ARBA" id="ARBA00022741"/>
    </source>
</evidence>
<evidence type="ECO:0000256" key="9">
    <source>
        <dbReference type="ARBA" id="ARBA00022842"/>
    </source>
</evidence>
<evidence type="ECO:0000256" key="4">
    <source>
        <dbReference type="ARBA" id="ARBA00022664"/>
    </source>
</evidence>
<feature type="binding site" evidence="14">
    <location>
        <position position="137"/>
    </location>
    <ligand>
        <name>Mg(2+)</name>
        <dbReference type="ChEBI" id="CHEBI:18420"/>
        <label>1</label>
        <note>catalytic</note>
    </ligand>
</feature>
<evidence type="ECO:0000256" key="6">
    <source>
        <dbReference type="ARBA" id="ARBA00022723"/>
    </source>
</evidence>
<dbReference type="GO" id="GO:0046872">
    <property type="term" value="F:metal ion binding"/>
    <property type="evidence" value="ECO:0007669"/>
    <property type="project" value="UniProtKB-KW"/>
</dbReference>
<gene>
    <name evidence="19" type="ORF">RF11_12770</name>
</gene>
<evidence type="ECO:0000313" key="19">
    <source>
        <dbReference type="EMBL" id="KII61356.1"/>
    </source>
</evidence>
<dbReference type="OMA" id="PAYPAMC"/>
<comment type="similarity">
    <text evidence="3 12">Belongs to the poly(A) polymerase family.</text>
</comment>
<evidence type="ECO:0000256" key="1">
    <source>
        <dbReference type="ARBA" id="ARBA00001936"/>
    </source>
</evidence>
<evidence type="ECO:0000259" key="18">
    <source>
        <dbReference type="Pfam" id="PF20750"/>
    </source>
</evidence>
<name>A0A0C2MI72_THEKT</name>
<dbReference type="InterPro" id="IPR007012">
    <property type="entry name" value="PolA_pol_cen_dom"/>
</dbReference>
<accession>A0A0C2MI72</accession>
<dbReference type="PANTHER" id="PTHR10682:SF10">
    <property type="entry name" value="POLYNUCLEOTIDE ADENYLYLTRANSFERASE"/>
    <property type="match status" value="1"/>
</dbReference>
<dbReference type="FunFam" id="3.30.460.10:FF:000002">
    <property type="entry name" value="Poly(A) polymerase alpha, putative"/>
    <property type="match status" value="1"/>
</dbReference>
<feature type="compositionally biased region" description="Polar residues" evidence="15">
    <location>
        <begin position="25"/>
        <end position="35"/>
    </location>
</feature>
<dbReference type="PANTHER" id="PTHR10682">
    <property type="entry name" value="POLY A POLYMERASE"/>
    <property type="match status" value="1"/>
</dbReference>
<dbReference type="GO" id="GO:0031123">
    <property type="term" value="P:RNA 3'-end processing"/>
    <property type="evidence" value="ECO:0007669"/>
    <property type="project" value="InterPro"/>
</dbReference>
<evidence type="ECO:0000256" key="5">
    <source>
        <dbReference type="ARBA" id="ARBA00022679"/>
    </source>
</evidence>
<dbReference type="AlphaFoldDB" id="A0A0C2MI72"/>
<evidence type="ECO:0000256" key="8">
    <source>
        <dbReference type="ARBA" id="ARBA00022840"/>
    </source>
</evidence>
<evidence type="ECO:0000313" key="20">
    <source>
        <dbReference type="Proteomes" id="UP000031668"/>
    </source>
</evidence>
<comment type="cofactor">
    <cofactor evidence="14">
        <name>Mg(2+)</name>
        <dbReference type="ChEBI" id="CHEBI:18420"/>
    </cofactor>
    <text evidence="14">Binds 2 magnesium ions. Also active with manganese.</text>
</comment>
<evidence type="ECO:0000256" key="2">
    <source>
        <dbReference type="ARBA" id="ARBA00004123"/>
    </source>
</evidence>
<dbReference type="InterPro" id="IPR007010">
    <property type="entry name" value="PolA_pol_RNA-bd_dom"/>
</dbReference>
<feature type="domain" description="Poly(A) polymerase central" evidence="17">
    <location>
        <begin position="241"/>
        <end position="386"/>
    </location>
</feature>
<comment type="caution">
    <text evidence="19">The sequence shown here is derived from an EMBL/GenBank/DDBJ whole genome shotgun (WGS) entry which is preliminary data.</text>
</comment>
<feature type="region of interest" description="Disordered" evidence="15">
    <location>
        <begin position="550"/>
        <end position="572"/>
    </location>
</feature>
<feature type="binding site" evidence="14">
    <location>
        <position position="189"/>
    </location>
    <ligand>
        <name>Mg(2+)</name>
        <dbReference type="ChEBI" id="CHEBI:18420"/>
        <label>2</label>
        <note>catalytic</note>
    </ligand>
</feature>
<keyword evidence="5 12" id="KW-0808">Transferase</keyword>
<dbReference type="FunFam" id="1.10.1410.10:FF:000001">
    <property type="entry name" value="Putative poly(A) polymerase gamma"/>
    <property type="match status" value="1"/>
</dbReference>
<dbReference type="Pfam" id="PF04928">
    <property type="entry name" value="PAP_central"/>
    <property type="match status" value="1"/>
</dbReference>
<feature type="binding site" evidence="13">
    <location>
        <begin position="122"/>
        <end position="124"/>
    </location>
    <ligand>
        <name>ATP</name>
        <dbReference type="ChEBI" id="CHEBI:30616"/>
    </ligand>
</feature>
<feature type="domain" description="Poly(A) polymerase RNA-binding" evidence="16">
    <location>
        <begin position="389"/>
        <end position="447"/>
    </location>
</feature>
<evidence type="ECO:0000259" key="16">
    <source>
        <dbReference type="Pfam" id="PF04926"/>
    </source>
</evidence>
<evidence type="ECO:0000256" key="12">
    <source>
        <dbReference type="PIRNR" id="PIRNR018425"/>
    </source>
</evidence>
<dbReference type="Pfam" id="PF04926">
    <property type="entry name" value="PAP_RNA-bind"/>
    <property type="match status" value="1"/>
</dbReference>
<comment type="catalytic activity">
    <reaction evidence="11 12">
        <text>RNA(n) + ATP = RNA(n)-3'-adenine ribonucleotide + diphosphate</text>
        <dbReference type="Rhea" id="RHEA:11332"/>
        <dbReference type="Rhea" id="RHEA-COMP:14527"/>
        <dbReference type="Rhea" id="RHEA-COMP:17347"/>
        <dbReference type="ChEBI" id="CHEBI:30616"/>
        <dbReference type="ChEBI" id="CHEBI:33019"/>
        <dbReference type="ChEBI" id="CHEBI:140395"/>
        <dbReference type="ChEBI" id="CHEBI:173115"/>
        <dbReference type="EC" id="2.7.7.19"/>
    </reaction>
</comment>
<dbReference type="GO" id="GO:0006397">
    <property type="term" value="P:mRNA processing"/>
    <property type="evidence" value="ECO:0007669"/>
    <property type="project" value="UniProtKB-KW"/>
</dbReference>
<dbReference type="Pfam" id="PF20750">
    <property type="entry name" value="PAP_NTPase"/>
    <property type="match status" value="1"/>
</dbReference>
<dbReference type="Gene3D" id="3.30.460.10">
    <property type="entry name" value="Beta Polymerase, domain 2"/>
    <property type="match status" value="1"/>
</dbReference>
<dbReference type="PIRSF" id="PIRSF018425">
    <property type="entry name" value="PolyA_polymerase"/>
    <property type="match status" value="1"/>
</dbReference>
<dbReference type="GO" id="GO:0005524">
    <property type="term" value="F:ATP binding"/>
    <property type="evidence" value="ECO:0007669"/>
    <property type="project" value="UniProtKB-UniRule"/>
</dbReference>
<evidence type="ECO:0000256" key="3">
    <source>
        <dbReference type="ARBA" id="ARBA00010912"/>
    </source>
</evidence>
<dbReference type="EC" id="2.7.7.19" evidence="12"/>
<feature type="binding site" evidence="13">
    <location>
        <position position="259"/>
    </location>
    <ligand>
        <name>ATP</name>
        <dbReference type="ChEBI" id="CHEBI:30616"/>
    </ligand>
</feature>
<dbReference type="GO" id="GO:1990817">
    <property type="term" value="F:poly(A) RNA polymerase activity"/>
    <property type="evidence" value="ECO:0007669"/>
    <property type="project" value="UniProtKB-UniRule"/>
</dbReference>
<dbReference type="SUPFAM" id="SSF55003">
    <property type="entry name" value="PAP/Archaeal CCA-adding enzyme, C-terminal domain"/>
    <property type="match status" value="1"/>
</dbReference>
<dbReference type="InterPro" id="IPR048840">
    <property type="entry name" value="PolA_pol_NTPase"/>
</dbReference>
<keyword evidence="6 14" id="KW-0479">Metal-binding</keyword>
<dbReference type="SUPFAM" id="SSF81301">
    <property type="entry name" value="Nucleotidyltransferase"/>
    <property type="match status" value="1"/>
</dbReference>
<feature type="binding site" evidence="14">
    <location>
        <position position="135"/>
    </location>
    <ligand>
        <name>Mg(2+)</name>
        <dbReference type="ChEBI" id="CHEBI:18420"/>
        <label>2</label>
        <note>catalytic</note>
    </ligand>
</feature>
<evidence type="ECO:0000256" key="13">
    <source>
        <dbReference type="PIRSR" id="PIRSR018425-1"/>
    </source>
</evidence>
<evidence type="ECO:0000256" key="15">
    <source>
        <dbReference type="SAM" id="MobiDB-lite"/>
    </source>
</evidence>
<feature type="binding site" evidence="13">
    <location>
        <position position="189"/>
    </location>
    <ligand>
        <name>ATP</name>
        <dbReference type="ChEBI" id="CHEBI:30616"/>
    </ligand>
</feature>
<protein>
    <recommendedName>
        <fullName evidence="12">Poly(A) polymerase</fullName>
        <ecNumber evidence="12">2.7.7.19</ecNumber>
    </recommendedName>
</protein>
<evidence type="ECO:0000256" key="10">
    <source>
        <dbReference type="ARBA" id="ARBA00023242"/>
    </source>
</evidence>
<keyword evidence="9 14" id="KW-0460">Magnesium</keyword>
<feature type="domain" description="Poly(A) polymerase nucleotidyltransferase" evidence="18">
    <location>
        <begin position="43"/>
        <end position="236"/>
    </location>
</feature>
<keyword evidence="20" id="KW-1185">Reference proteome</keyword>
<dbReference type="CDD" id="cd05402">
    <property type="entry name" value="NT_PAP_TUTase"/>
    <property type="match status" value="1"/>
</dbReference>
<dbReference type="GO" id="GO:0005634">
    <property type="term" value="C:nucleus"/>
    <property type="evidence" value="ECO:0007669"/>
    <property type="project" value="UniProtKB-SubCell"/>
</dbReference>
<keyword evidence="7 12" id="KW-0547">Nucleotide-binding</keyword>
<evidence type="ECO:0000259" key="17">
    <source>
        <dbReference type="Pfam" id="PF04928"/>
    </source>
</evidence>
<dbReference type="Proteomes" id="UP000031668">
    <property type="component" value="Unassembled WGS sequence"/>
</dbReference>
<comment type="function">
    <text evidence="12">Polymerase that creates the 3'-poly(A) tail of mRNA's.</text>
</comment>
<keyword evidence="4 12" id="KW-0507">mRNA processing</keyword>
<feature type="region of interest" description="Disordered" evidence="15">
    <location>
        <begin position="1"/>
        <end position="35"/>
    </location>
</feature>
<dbReference type="EMBL" id="JWZT01005339">
    <property type="protein sequence ID" value="KII61356.1"/>
    <property type="molecule type" value="Genomic_DNA"/>
</dbReference>
<feature type="binding site" evidence="14">
    <location>
        <position position="135"/>
    </location>
    <ligand>
        <name>Mg(2+)</name>
        <dbReference type="ChEBI" id="CHEBI:18420"/>
        <label>1</label>
        <note>catalytic</note>
    </ligand>
</feature>
<feature type="binding site" evidence="14">
    <location>
        <position position="137"/>
    </location>
    <ligand>
        <name>Mg(2+)</name>
        <dbReference type="ChEBI" id="CHEBI:18420"/>
        <label>2</label>
        <note>catalytic</note>
    </ligand>
</feature>
<dbReference type="Gene3D" id="3.30.70.590">
    <property type="entry name" value="Poly(A) polymerase predicted RNA binding domain"/>
    <property type="match status" value="1"/>
</dbReference>
<dbReference type="InterPro" id="IPR043519">
    <property type="entry name" value="NT_sf"/>
</dbReference>
<sequence length="606" mass="69624">MSQADRLAEQNMESVIDGSPKSIDSRVTTGQPNESNKVLKQYGITSAVNTDRPTKHELAKSREFMEWFKTLDILESSADLNKKLVILEKLNKITKKWIVGFLTKKRMPESEARAVGGHIRTFGSYRLGIHTKGGDIDAVMIVPMHITRKDFYESFATYLRSVGEIKNLRVISEAYVPLMKFTFGDVEFDLLFCRIKSYKIEDDIKLDSPKVLRDMDLRDIRSINGFRIAEEILNLVPSQKNFKFVLHAIRYWAKQNELYSNVLGFFGGITWAILVARICQLYPCAAPSVLIEKFFMAFSNWDWDRHPIVLQKIIYGPYGMTLPQWHLSATDRNKLISIITPTYPEQNTVHNVSLSTRAIITEQLAKASKTMSCIMANKLPWSTLFEPDNFFQNYNHFLIMTTHADSEVKQMEFNGYIESRLRYLVTSLEKNIFIKLVHPYTKSFPTKPEECLPFARRWFLGLAISKPDENAQIQIDFDKNLKMFEYEVLGKANFTMTNPDKKITFTHCRRKELKNFLPIEVIGKRVRKVKKEVHEDIPLSNESFQNLLPLGSKRKHNGSSGSSPEDKLKNTDSRLPVQLNGETSLLLNEACFGSKIAGDVRSEEAL</sequence>
<keyword evidence="10 12" id="KW-0539">Nucleus</keyword>
<dbReference type="InterPro" id="IPR011068">
    <property type="entry name" value="NuclTrfase_I-like_C"/>
</dbReference>
<dbReference type="InterPro" id="IPR014492">
    <property type="entry name" value="PolyA_polymerase"/>
</dbReference>
<feature type="binding site" evidence="13">
    <location>
        <begin position="135"/>
        <end position="137"/>
    </location>
    <ligand>
        <name>ATP</name>
        <dbReference type="ChEBI" id="CHEBI:30616"/>
    </ligand>
</feature>
<proteinExistence type="inferred from homology"/>
<evidence type="ECO:0000256" key="14">
    <source>
        <dbReference type="PIRSR" id="PIRSR018425-2"/>
    </source>
</evidence>
<dbReference type="GO" id="GO:0003723">
    <property type="term" value="F:RNA binding"/>
    <property type="evidence" value="ECO:0007669"/>
    <property type="project" value="UniProtKB-UniRule"/>
</dbReference>
<reference evidence="19 20" key="1">
    <citation type="journal article" date="2014" name="Genome Biol. Evol.">
        <title>The genome of the myxosporean Thelohanellus kitauei shows adaptations to nutrient acquisition within its fish host.</title>
        <authorList>
            <person name="Yang Y."/>
            <person name="Xiong J."/>
            <person name="Zhou Z."/>
            <person name="Huo F."/>
            <person name="Miao W."/>
            <person name="Ran C."/>
            <person name="Liu Y."/>
            <person name="Zhang J."/>
            <person name="Feng J."/>
            <person name="Wang M."/>
            <person name="Wang M."/>
            <person name="Wang L."/>
            <person name="Yao B."/>
        </authorList>
    </citation>
    <scope>NUCLEOTIDE SEQUENCE [LARGE SCALE GENOMIC DNA]</scope>
    <source>
        <strain evidence="19">Wuqing</strain>
    </source>
</reference>
<comment type="cofactor">
    <cofactor evidence="1">
        <name>Mn(2+)</name>
        <dbReference type="ChEBI" id="CHEBI:29035"/>
    </cofactor>
</comment>
<dbReference type="SUPFAM" id="SSF81631">
    <property type="entry name" value="PAP/OAS1 substrate-binding domain"/>
    <property type="match status" value="1"/>
</dbReference>
<feature type="binding site" evidence="13">
    <location>
        <position position="131"/>
    </location>
    <ligand>
        <name>ATP</name>
        <dbReference type="ChEBI" id="CHEBI:30616"/>
    </ligand>
</feature>
<organism evidence="19 20">
    <name type="scientific">Thelohanellus kitauei</name>
    <name type="common">Myxosporean</name>
    <dbReference type="NCBI Taxonomy" id="669202"/>
    <lineage>
        <taxon>Eukaryota</taxon>
        <taxon>Metazoa</taxon>
        <taxon>Cnidaria</taxon>
        <taxon>Myxozoa</taxon>
        <taxon>Myxosporea</taxon>
        <taxon>Bivalvulida</taxon>
        <taxon>Platysporina</taxon>
        <taxon>Myxobolidae</taxon>
        <taxon>Thelohanellus</taxon>
    </lineage>
</organism>
<dbReference type="OrthoDB" id="412748at2759"/>
<comment type="subcellular location">
    <subcellularLocation>
        <location evidence="2 12">Nucleus</location>
    </subcellularLocation>
</comment>